<reference evidence="2" key="2">
    <citation type="journal article" date="2015" name="Data Brief">
        <title>Shoot transcriptome of the giant reed, Arundo donax.</title>
        <authorList>
            <person name="Barrero R.A."/>
            <person name="Guerrero F.D."/>
            <person name="Moolhuijzen P."/>
            <person name="Goolsby J.A."/>
            <person name="Tidwell J."/>
            <person name="Bellgard S.E."/>
            <person name="Bellgard M.I."/>
        </authorList>
    </citation>
    <scope>NUCLEOTIDE SEQUENCE</scope>
    <source>
        <tissue evidence="2">Shoot tissue taken approximately 20 cm above the soil surface</tissue>
    </source>
</reference>
<evidence type="ECO:0000256" key="1">
    <source>
        <dbReference type="SAM" id="SignalP"/>
    </source>
</evidence>
<feature type="chain" id="PRO_5012881466" evidence="1">
    <location>
        <begin position="16"/>
        <end position="42"/>
    </location>
</feature>
<dbReference type="EMBL" id="GBRH01164367">
    <property type="protein sequence ID" value="JAE33529.1"/>
    <property type="molecule type" value="Transcribed_RNA"/>
</dbReference>
<feature type="signal peptide" evidence="1">
    <location>
        <begin position="1"/>
        <end position="15"/>
    </location>
</feature>
<protein>
    <submittedName>
        <fullName evidence="2">Uncharacterized protein</fullName>
    </submittedName>
</protein>
<organism evidence="2">
    <name type="scientific">Arundo donax</name>
    <name type="common">Giant reed</name>
    <name type="synonym">Donax arundinaceus</name>
    <dbReference type="NCBI Taxonomy" id="35708"/>
    <lineage>
        <taxon>Eukaryota</taxon>
        <taxon>Viridiplantae</taxon>
        <taxon>Streptophyta</taxon>
        <taxon>Embryophyta</taxon>
        <taxon>Tracheophyta</taxon>
        <taxon>Spermatophyta</taxon>
        <taxon>Magnoliopsida</taxon>
        <taxon>Liliopsida</taxon>
        <taxon>Poales</taxon>
        <taxon>Poaceae</taxon>
        <taxon>PACMAD clade</taxon>
        <taxon>Arundinoideae</taxon>
        <taxon>Arundineae</taxon>
        <taxon>Arundo</taxon>
    </lineage>
</organism>
<proteinExistence type="predicted"/>
<accession>A0A0A9HCI8</accession>
<dbReference type="AlphaFoldDB" id="A0A0A9HCI8"/>
<keyword evidence="1" id="KW-0732">Signal</keyword>
<reference evidence="2" key="1">
    <citation type="submission" date="2014-09" db="EMBL/GenBank/DDBJ databases">
        <authorList>
            <person name="Magalhaes I.L.F."/>
            <person name="Oliveira U."/>
            <person name="Santos F.R."/>
            <person name="Vidigal T.H.D.A."/>
            <person name="Brescovit A.D."/>
            <person name="Santos A.J."/>
        </authorList>
    </citation>
    <scope>NUCLEOTIDE SEQUENCE</scope>
    <source>
        <tissue evidence="2">Shoot tissue taken approximately 20 cm above the soil surface</tissue>
    </source>
</reference>
<name>A0A0A9HCI8_ARUDO</name>
<sequence length="42" mass="4835">MVSLLWSCMVLLSSTSPPFNSLFLNFCHRQMRCICSLVRGKK</sequence>
<evidence type="ECO:0000313" key="2">
    <source>
        <dbReference type="EMBL" id="JAE33529.1"/>
    </source>
</evidence>